<feature type="domain" description="Cyclic nucleotide-binding" evidence="2">
    <location>
        <begin position="93"/>
        <end position="188"/>
    </location>
</feature>
<dbReference type="SUPFAM" id="SSF51206">
    <property type="entry name" value="cAMP-binding domain-like"/>
    <property type="match status" value="1"/>
</dbReference>
<protein>
    <recommendedName>
        <fullName evidence="2">Cyclic nucleotide-binding domain-containing protein</fullName>
    </recommendedName>
</protein>
<sequence length="230" mass="25275">MSQSVLSDILVIAAATAFVLGYLIINQIALRFMLLVGTGLYIWYYAVVADSPLWAAIWASAATGTANIVGLTSLFLRKSKWIIPNRDKDLYPEFEALPPGDFRQLVLLARRETRMKNEVLTTSGSAVTSLFYVISGRVEIRKKGSVFSMRSGNFVGEVAFLTNEAASATTLMATDGELLCWDVEQLRRRAERDTRFRLALDAMISLDLAYKVANAGSPIAEPASAHTKAM</sequence>
<evidence type="ECO:0000259" key="2">
    <source>
        <dbReference type="PROSITE" id="PS50042"/>
    </source>
</evidence>
<name>A0A2R8AG40_9RHOB</name>
<dbReference type="PROSITE" id="PS50042">
    <property type="entry name" value="CNMP_BINDING_3"/>
    <property type="match status" value="1"/>
</dbReference>
<keyword evidence="1" id="KW-1133">Transmembrane helix</keyword>
<reference evidence="3 4" key="1">
    <citation type="submission" date="2018-03" db="EMBL/GenBank/DDBJ databases">
        <authorList>
            <person name="Keele B.F."/>
        </authorList>
    </citation>
    <scope>NUCLEOTIDE SEQUENCE [LARGE SCALE GENOMIC DNA]</scope>
    <source>
        <strain evidence="3 4">CECT 8811</strain>
    </source>
</reference>
<dbReference type="InterPro" id="IPR014710">
    <property type="entry name" value="RmlC-like_jellyroll"/>
</dbReference>
<dbReference type="Proteomes" id="UP000244911">
    <property type="component" value="Unassembled WGS sequence"/>
</dbReference>
<keyword evidence="1" id="KW-0472">Membrane</keyword>
<dbReference type="OrthoDB" id="7638398at2"/>
<feature type="transmembrane region" description="Helical" evidence="1">
    <location>
        <begin position="6"/>
        <end position="25"/>
    </location>
</feature>
<dbReference type="Pfam" id="PF00027">
    <property type="entry name" value="cNMP_binding"/>
    <property type="match status" value="1"/>
</dbReference>
<evidence type="ECO:0000256" key="1">
    <source>
        <dbReference type="SAM" id="Phobius"/>
    </source>
</evidence>
<dbReference type="CDD" id="cd00038">
    <property type="entry name" value="CAP_ED"/>
    <property type="match status" value="1"/>
</dbReference>
<dbReference type="InterPro" id="IPR018490">
    <property type="entry name" value="cNMP-bd_dom_sf"/>
</dbReference>
<accession>A0A2R8AG40</accession>
<dbReference type="InterPro" id="IPR000595">
    <property type="entry name" value="cNMP-bd_dom"/>
</dbReference>
<feature type="transmembrane region" description="Helical" evidence="1">
    <location>
        <begin position="32"/>
        <end position="49"/>
    </location>
</feature>
<gene>
    <name evidence="3" type="ORF">ALP8811_00005</name>
</gene>
<dbReference type="EMBL" id="OMOI01000001">
    <property type="protein sequence ID" value="SPF75023.1"/>
    <property type="molecule type" value="Genomic_DNA"/>
</dbReference>
<dbReference type="SMART" id="SM00100">
    <property type="entry name" value="cNMP"/>
    <property type="match status" value="1"/>
</dbReference>
<proteinExistence type="predicted"/>
<evidence type="ECO:0000313" key="3">
    <source>
        <dbReference type="EMBL" id="SPF75023.1"/>
    </source>
</evidence>
<organism evidence="3 4">
    <name type="scientific">Aliiroseovarius pelagivivens</name>
    <dbReference type="NCBI Taxonomy" id="1639690"/>
    <lineage>
        <taxon>Bacteria</taxon>
        <taxon>Pseudomonadati</taxon>
        <taxon>Pseudomonadota</taxon>
        <taxon>Alphaproteobacteria</taxon>
        <taxon>Rhodobacterales</taxon>
        <taxon>Paracoccaceae</taxon>
        <taxon>Aliiroseovarius</taxon>
    </lineage>
</organism>
<evidence type="ECO:0000313" key="4">
    <source>
        <dbReference type="Proteomes" id="UP000244911"/>
    </source>
</evidence>
<dbReference type="Gene3D" id="2.60.120.10">
    <property type="entry name" value="Jelly Rolls"/>
    <property type="match status" value="1"/>
</dbReference>
<dbReference type="AlphaFoldDB" id="A0A2R8AG40"/>
<feature type="transmembrane region" description="Helical" evidence="1">
    <location>
        <begin position="55"/>
        <end position="76"/>
    </location>
</feature>
<keyword evidence="1" id="KW-0812">Transmembrane</keyword>
<keyword evidence="4" id="KW-1185">Reference proteome</keyword>